<evidence type="ECO:0000313" key="3">
    <source>
        <dbReference type="Proteomes" id="UP000032633"/>
    </source>
</evidence>
<dbReference type="AlphaFoldDB" id="A0A0D5NQK8"/>
<dbReference type="PATRIC" id="fig|1126833.4.peg.1840"/>
<protein>
    <recommendedName>
        <fullName evidence="4">Stage II sporulation protein R</fullName>
    </recommendedName>
</protein>
<accession>A0A0D5NQK8</accession>
<keyword evidence="3" id="KW-1185">Reference proteome</keyword>
<evidence type="ECO:0008006" key="4">
    <source>
        <dbReference type="Google" id="ProtNLM"/>
    </source>
</evidence>
<dbReference type="EMBL" id="CP011058">
    <property type="protein sequence ID" value="AJY77604.1"/>
    <property type="molecule type" value="Genomic_DNA"/>
</dbReference>
<evidence type="ECO:0000313" key="2">
    <source>
        <dbReference type="EMBL" id="AJY77604.1"/>
    </source>
</evidence>
<reference evidence="3" key="2">
    <citation type="submission" date="2015-03" db="EMBL/GenBank/DDBJ databases">
        <title>Genome sequence of Paenibacillus beijingensis strain DSM 24997T.</title>
        <authorList>
            <person name="Kwak Y."/>
            <person name="Shin J.-H."/>
        </authorList>
    </citation>
    <scope>NUCLEOTIDE SEQUENCE [LARGE SCALE GENOMIC DNA]</scope>
    <source>
        <strain evidence="3">DSM 24997</strain>
    </source>
</reference>
<gene>
    <name evidence="2" type="ORF">VN24_08345</name>
</gene>
<dbReference type="InterPro" id="IPR014202">
    <property type="entry name" value="Spore_II_R"/>
</dbReference>
<dbReference type="Proteomes" id="UP000032633">
    <property type="component" value="Chromosome"/>
</dbReference>
<dbReference type="Pfam" id="PF09551">
    <property type="entry name" value="Spore_II_R"/>
    <property type="match status" value="1"/>
</dbReference>
<dbReference type="KEGG" id="pbj:VN24_08345"/>
<reference evidence="2 3" key="1">
    <citation type="journal article" date="2015" name="J. Biotechnol.">
        <title>Complete genome sequence of Paenibacillus beijingensis 7188(T) (=DSM 24997(T)), a novel rhizobacterium from jujube garden soil.</title>
        <authorList>
            <person name="Kwak Y."/>
            <person name="Shin J.H."/>
        </authorList>
    </citation>
    <scope>NUCLEOTIDE SEQUENCE [LARGE SCALE GENOMIC DNA]</scope>
    <source>
        <strain evidence="2 3">DSM 24997</strain>
    </source>
</reference>
<feature type="region of interest" description="Disordered" evidence="1">
    <location>
        <begin position="198"/>
        <end position="228"/>
    </location>
</feature>
<evidence type="ECO:0000256" key="1">
    <source>
        <dbReference type="SAM" id="MobiDB-lite"/>
    </source>
</evidence>
<organism evidence="2 3">
    <name type="scientific">Paenibacillus beijingensis</name>
    <dbReference type="NCBI Taxonomy" id="1126833"/>
    <lineage>
        <taxon>Bacteria</taxon>
        <taxon>Bacillati</taxon>
        <taxon>Bacillota</taxon>
        <taxon>Bacilli</taxon>
        <taxon>Bacillales</taxon>
        <taxon>Paenibacillaceae</taxon>
        <taxon>Paenibacillus</taxon>
    </lineage>
</organism>
<dbReference type="NCBIfam" id="TIGR02837">
    <property type="entry name" value="spore_II_R"/>
    <property type="match status" value="1"/>
</dbReference>
<dbReference type="STRING" id="1126833.VN24_08345"/>
<sequence length="270" mass="28417">MSYGYLIVALALLVMSWEGQRVDGALSEDAGSIPQQAIRLRILANSDAAVDQAMKRRVRDAVVSAMNGWADGPQTIEEARAALRGHMGDIERIVGEQLQSRGVQYGFKAELGEVAFPTKLYGERVYPAGNYEALLITLGKGEGQNWWCVLFPPLCFIDSASGEATQTEAAAAKKGADGKAVQVQEVVKDGNAVKQASAAVNNGKADKQASEPVTAGKTAKADAGSGVQQSSVQAEGGSAAAKGKAAAPEAKFFIVELIQSIVSFFKHLFA</sequence>
<proteinExistence type="predicted"/>
<name>A0A0D5NQK8_9BACL</name>
<dbReference type="HOGENOM" id="CLU_069310_0_0_9"/>